<dbReference type="AlphaFoldDB" id="A0A1G8G242"/>
<dbReference type="Proteomes" id="UP000217076">
    <property type="component" value="Unassembled WGS sequence"/>
</dbReference>
<evidence type="ECO:0000259" key="1">
    <source>
        <dbReference type="Pfam" id="PF07157"/>
    </source>
</evidence>
<evidence type="ECO:0000313" key="3">
    <source>
        <dbReference type="Proteomes" id="UP000217076"/>
    </source>
</evidence>
<protein>
    <submittedName>
        <fullName evidence="2">DNA circularisation protein N-terminus</fullName>
    </submittedName>
</protein>
<dbReference type="Pfam" id="PF07157">
    <property type="entry name" value="DNA_circ_N"/>
    <property type="match status" value="1"/>
</dbReference>
<organism evidence="2 3">
    <name type="scientific">Roseospirillum parvum</name>
    <dbReference type="NCBI Taxonomy" id="83401"/>
    <lineage>
        <taxon>Bacteria</taxon>
        <taxon>Pseudomonadati</taxon>
        <taxon>Pseudomonadota</taxon>
        <taxon>Alphaproteobacteria</taxon>
        <taxon>Rhodospirillales</taxon>
        <taxon>Rhodospirillaceae</taxon>
        <taxon>Roseospirillum</taxon>
    </lineage>
</organism>
<dbReference type="EMBL" id="FNCV01000018">
    <property type="protein sequence ID" value="SDH88437.1"/>
    <property type="molecule type" value="Genomic_DNA"/>
</dbReference>
<evidence type="ECO:0000313" key="2">
    <source>
        <dbReference type="EMBL" id="SDH88437.1"/>
    </source>
</evidence>
<dbReference type="OrthoDB" id="378644at2"/>
<dbReference type="InterPro" id="IPR009826">
    <property type="entry name" value="DNA_circ_N"/>
</dbReference>
<dbReference type="RefSeq" id="WP_092621942.1">
    <property type="nucleotide sequence ID" value="NZ_FNCV01000018.1"/>
</dbReference>
<name>A0A1G8G242_9PROT</name>
<reference evidence="3" key="1">
    <citation type="submission" date="2016-10" db="EMBL/GenBank/DDBJ databases">
        <authorList>
            <person name="Varghese N."/>
            <person name="Submissions S."/>
        </authorList>
    </citation>
    <scope>NUCLEOTIDE SEQUENCE [LARGE SCALE GENOMIC DNA]</scope>
    <source>
        <strain evidence="3">930I</strain>
    </source>
</reference>
<keyword evidence="3" id="KW-1185">Reference proteome</keyword>
<dbReference type="STRING" id="83401.SAMN05421742_11818"/>
<proteinExistence type="predicted"/>
<accession>A0A1G8G242</accession>
<feature type="domain" description="DNA circulation N-terminal" evidence="1">
    <location>
        <begin position="7"/>
        <end position="93"/>
    </location>
</feature>
<gene>
    <name evidence="2" type="ORF">SAMN05421742_11818</name>
</gene>
<feature type="non-terminal residue" evidence="2">
    <location>
        <position position="332"/>
    </location>
</feature>
<sequence length="332" mass="34887">MSWRDQLRPAAFKGVPFEYDEATDTEPRRWVAHESAGADGAAHEALPLHPLKVRLTAYLIGPDHLDQARRLREALKAPEAGTLVHPWLGSVRVVCLDWSQRHTTREGGVSAFQLEFAADDAAAARPVAAIDHAATVEAARESTLTALSEAFQGSFTVADQPGWVVEDSADLLGDLTDRVDAALAPLTDGLAAAQALADAALDLRRRALGLLSLPGDTLGDLADALLGLAPLGRLRALVGTVRQLLSLSLDPDLLGLLGLDGLFGGEITAGRWASPAATTPSRAVQGTNRRALADLWSAAVAVEAAALATRVGYDSSAEVLATRDQVLGALDQ</sequence>